<evidence type="ECO:0000256" key="1">
    <source>
        <dbReference type="SAM" id="MobiDB-lite"/>
    </source>
</evidence>
<dbReference type="InterPro" id="IPR051532">
    <property type="entry name" value="Ester_Hydrolysis_Enzymes"/>
</dbReference>
<dbReference type="Gene3D" id="3.40.50.1110">
    <property type="entry name" value="SGNH hydrolase"/>
    <property type="match status" value="1"/>
</dbReference>
<dbReference type="Proteomes" id="UP001519289">
    <property type="component" value="Unassembled WGS sequence"/>
</dbReference>
<organism evidence="3 4">
    <name type="scientific">Symbiobacterium terraclitae</name>
    <dbReference type="NCBI Taxonomy" id="557451"/>
    <lineage>
        <taxon>Bacteria</taxon>
        <taxon>Bacillati</taxon>
        <taxon>Bacillota</taxon>
        <taxon>Clostridia</taxon>
        <taxon>Eubacteriales</taxon>
        <taxon>Symbiobacteriaceae</taxon>
        <taxon>Symbiobacterium</taxon>
    </lineage>
</organism>
<evidence type="ECO:0000313" key="3">
    <source>
        <dbReference type="EMBL" id="MBP2019303.1"/>
    </source>
</evidence>
<keyword evidence="4" id="KW-1185">Reference proteome</keyword>
<reference evidence="3 4" key="1">
    <citation type="submission" date="2021-03" db="EMBL/GenBank/DDBJ databases">
        <title>Genomic Encyclopedia of Type Strains, Phase IV (KMG-IV): sequencing the most valuable type-strain genomes for metagenomic binning, comparative biology and taxonomic classification.</title>
        <authorList>
            <person name="Goeker M."/>
        </authorList>
    </citation>
    <scope>NUCLEOTIDE SEQUENCE [LARGE SCALE GENOMIC DNA]</scope>
    <source>
        <strain evidence="3 4">DSM 27138</strain>
    </source>
</reference>
<dbReference type="InterPro" id="IPR013830">
    <property type="entry name" value="SGNH_hydro"/>
</dbReference>
<dbReference type="Pfam" id="PF13472">
    <property type="entry name" value="Lipase_GDSL_2"/>
    <property type="match status" value="1"/>
</dbReference>
<feature type="region of interest" description="Disordered" evidence="1">
    <location>
        <begin position="340"/>
        <end position="368"/>
    </location>
</feature>
<dbReference type="SUPFAM" id="SSF52266">
    <property type="entry name" value="SGNH hydrolase"/>
    <property type="match status" value="1"/>
</dbReference>
<dbReference type="CDD" id="cd01834">
    <property type="entry name" value="SGNH_hydrolase_like_2"/>
    <property type="match status" value="1"/>
</dbReference>
<dbReference type="EMBL" id="JAGGLG010000026">
    <property type="protein sequence ID" value="MBP2019303.1"/>
    <property type="molecule type" value="Genomic_DNA"/>
</dbReference>
<dbReference type="PANTHER" id="PTHR30383">
    <property type="entry name" value="THIOESTERASE 1/PROTEASE 1/LYSOPHOSPHOLIPASE L1"/>
    <property type="match status" value="1"/>
</dbReference>
<dbReference type="Gene3D" id="2.60.120.260">
    <property type="entry name" value="Galactose-binding domain-like"/>
    <property type="match status" value="1"/>
</dbReference>
<comment type="caution">
    <text evidence="3">The sequence shown here is derived from an EMBL/GenBank/DDBJ whole genome shotgun (WGS) entry which is preliminary data.</text>
</comment>
<dbReference type="RefSeq" id="WP_209467420.1">
    <property type="nucleotide sequence ID" value="NZ_JAGGLG010000026.1"/>
</dbReference>
<sequence>MQLRPEDRVLFYGDSITEQHLWTLYLENLLLWHEPSLIIRNRGWAANRAADGLARFDRDAAPLAPTWLFVAFGMNDGQYQPPSPALAAAYEAALTGLVRRGRASGAGVVLCSPPAVDEARDPVLAGYNETLALLTDRCRHVAEREGARFVDLFHPTLAAGPGLSPDGIHPATRGHLIMARAAARQLGLGDRIGLLEDGTPDPSLDWRRAAPLAPGRWSVYVDGERAGNYTADELSRGVSLRGGGLRARARAVMALSQALWQVERAAWRTCGPLGWDEARNPAGAAALQAVAAELEGRRRRLLTQPFAVEVHPEIPVALGPWEVSGPYFPDAPEALMTRRFPPEPAGQAPEPVGDAPEPTGKAPDAVEGSNAVPGEFLPWKVAETAGPQGFVDLQPLCGPVNRAVAYARCTFTAPGAGELILHLGSDDGYRLWLNGQQVAEVPVFRGSAPGQEVYRLPVAQGENRLLLRIHQGIGDWNFYATAYLRTNGGSSCTTDR</sequence>
<dbReference type="PANTHER" id="PTHR30383:SF5">
    <property type="entry name" value="SGNH HYDROLASE-TYPE ESTERASE DOMAIN-CONTAINING PROTEIN"/>
    <property type="match status" value="1"/>
</dbReference>
<protein>
    <submittedName>
        <fullName evidence="3">Lysophospholipase L1-like esterase</fullName>
    </submittedName>
</protein>
<accession>A0ABS4JUT5</accession>
<feature type="domain" description="SGNH hydrolase-type esterase" evidence="2">
    <location>
        <begin position="11"/>
        <end position="175"/>
    </location>
</feature>
<evidence type="ECO:0000313" key="4">
    <source>
        <dbReference type="Proteomes" id="UP001519289"/>
    </source>
</evidence>
<gene>
    <name evidence="3" type="ORF">J2Z79_002730</name>
</gene>
<name>A0ABS4JUT5_9FIRM</name>
<dbReference type="InterPro" id="IPR036514">
    <property type="entry name" value="SGNH_hydro_sf"/>
</dbReference>
<evidence type="ECO:0000259" key="2">
    <source>
        <dbReference type="Pfam" id="PF13472"/>
    </source>
</evidence>
<proteinExistence type="predicted"/>